<comment type="caution">
    <text evidence="2">The sequence shown here is derived from an EMBL/GenBank/DDBJ whole genome shotgun (WGS) entry which is preliminary data.</text>
</comment>
<dbReference type="AlphaFoldDB" id="A0A923KLW7"/>
<evidence type="ECO:0000313" key="2">
    <source>
        <dbReference type="EMBL" id="MBC3882285.1"/>
    </source>
</evidence>
<protein>
    <submittedName>
        <fullName evidence="2">Heavy metal translocating P-type ATPase metal-binding domain-containing protein</fullName>
    </submittedName>
</protein>
<keyword evidence="3" id="KW-1185">Reference proteome</keyword>
<organism evidence="2 3">
    <name type="scientific">Undibacterium nitidum</name>
    <dbReference type="NCBI Taxonomy" id="2762298"/>
    <lineage>
        <taxon>Bacteria</taxon>
        <taxon>Pseudomonadati</taxon>
        <taxon>Pseudomonadota</taxon>
        <taxon>Betaproteobacteria</taxon>
        <taxon>Burkholderiales</taxon>
        <taxon>Oxalobacteraceae</taxon>
        <taxon>Undibacterium</taxon>
    </lineage>
</organism>
<gene>
    <name evidence="2" type="ORF">H8K36_12905</name>
</gene>
<evidence type="ECO:0000313" key="3">
    <source>
        <dbReference type="Proteomes" id="UP000627446"/>
    </source>
</evidence>
<dbReference type="Pfam" id="PF12156">
    <property type="entry name" value="ATPase-cat_bd"/>
    <property type="match status" value="1"/>
</dbReference>
<sequence length="53" mass="5875">MRVKNALSLCVRDVSQPMCCHGCLAILQTIIQNDLLDEYLANKSTVNPVVNND</sequence>
<accession>A0A923KLW7</accession>
<evidence type="ECO:0000259" key="1">
    <source>
        <dbReference type="Pfam" id="PF12156"/>
    </source>
</evidence>
<dbReference type="InterPro" id="IPR021993">
    <property type="entry name" value="ATPase-cat-bd"/>
</dbReference>
<proteinExistence type="predicted"/>
<dbReference type="Proteomes" id="UP000627446">
    <property type="component" value="Unassembled WGS sequence"/>
</dbReference>
<dbReference type="EMBL" id="JACOFZ010000004">
    <property type="protein sequence ID" value="MBC3882285.1"/>
    <property type="molecule type" value="Genomic_DNA"/>
</dbReference>
<feature type="domain" description="Putative metal-binding" evidence="1">
    <location>
        <begin position="7"/>
        <end position="43"/>
    </location>
</feature>
<reference evidence="2" key="1">
    <citation type="submission" date="2020-08" db="EMBL/GenBank/DDBJ databases">
        <title>Novel species isolated from subtropical streams in China.</title>
        <authorList>
            <person name="Lu H."/>
        </authorList>
    </citation>
    <scope>NUCLEOTIDE SEQUENCE</scope>
    <source>
        <strain evidence="2">LX22W</strain>
    </source>
</reference>
<name>A0A923KLW7_9BURK</name>